<reference evidence="2 3" key="1">
    <citation type="journal article" date="2015" name="Genome Biol. Evol.">
        <title>Comparative Genomics of a Bacterivorous Green Alga Reveals Evolutionary Causalities and Consequences of Phago-Mixotrophic Mode of Nutrition.</title>
        <authorList>
            <person name="Burns J.A."/>
            <person name="Paasch A."/>
            <person name="Narechania A."/>
            <person name="Kim E."/>
        </authorList>
    </citation>
    <scope>NUCLEOTIDE SEQUENCE [LARGE SCALE GENOMIC DNA]</scope>
    <source>
        <strain evidence="2 3">PLY_AMNH</strain>
    </source>
</reference>
<evidence type="ECO:0000313" key="2">
    <source>
        <dbReference type="EMBL" id="KAK3234364.1"/>
    </source>
</evidence>
<protein>
    <recommendedName>
        <fullName evidence="1">MAM domain-containing protein</fullName>
    </recommendedName>
</protein>
<keyword evidence="3" id="KW-1185">Reference proteome</keyword>
<dbReference type="EMBL" id="LGRX02035501">
    <property type="protein sequence ID" value="KAK3234364.1"/>
    <property type="molecule type" value="Genomic_DNA"/>
</dbReference>
<dbReference type="InterPro" id="IPR000998">
    <property type="entry name" value="MAM_dom"/>
</dbReference>
<dbReference type="PANTHER" id="PTHR23282">
    <property type="entry name" value="APICAL ENDOSOMAL GLYCOPROTEIN PRECURSOR"/>
    <property type="match status" value="1"/>
</dbReference>
<dbReference type="CDD" id="cd06263">
    <property type="entry name" value="MAM"/>
    <property type="match status" value="1"/>
</dbReference>
<dbReference type="GO" id="GO:0016020">
    <property type="term" value="C:membrane"/>
    <property type="evidence" value="ECO:0007669"/>
    <property type="project" value="InterPro"/>
</dbReference>
<dbReference type="InterPro" id="IPR051560">
    <property type="entry name" value="MAM_domain-containing"/>
</dbReference>
<evidence type="ECO:0000313" key="3">
    <source>
        <dbReference type="Proteomes" id="UP001190700"/>
    </source>
</evidence>
<dbReference type="Proteomes" id="UP001190700">
    <property type="component" value="Unassembled WGS sequence"/>
</dbReference>
<name>A0AAE0BEU4_9CHLO</name>
<comment type="caution">
    <text evidence="2">The sequence shown here is derived from an EMBL/GenBank/DDBJ whole genome shotgun (WGS) entry which is preliminary data.</text>
</comment>
<evidence type="ECO:0000259" key="1">
    <source>
        <dbReference type="PROSITE" id="PS50060"/>
    </source>
</evidence>
<dbReference type="PANTHER" id="PTHR23282:SF142">
    <property type="entry name" value="MAM DOMAIN-CONTAINING PROTEIN"/>
    <property type="match status" value="1"/>
</dbReference>
<gene>
    <name evidence="2" type="ORF">CYMTET_55372</name>
</gene>
<dbReference type="SUPFAM" id="SSF49899">
    <property type="entry name" value="Concanavalin A-like lectins/glucanases"/>
    <property type="match status" value="1"/>
</dbReference>
<dbReference type="InterPro" id="IPR013320">
    <property type="entry name" value="ConA-like_dom_sf"/>
</dbReference>
<accession>A0AAE0BEU4</accession>
<dbReference type="SMART" id="SM00137">
    <property type="entry name" value="MAM"/>
    <property type="match status" value="1"/>
</dbReference>
<dbReference type="AlphaFoldDB" id="A0AAE0BEU4"/>
<dbReference type="PROSITE" id="PS50060">
    <property type="entry name" value="MAM_2"/>
    <property type="match status" value="1"/>
</dbReference>
<feature type="domain" description="MAM" evidence="1">
    <location>
        <begin position="4"/>
        <end position="153"/>
    </location>
</feature>
<proteinExistence type="predicted"/>
<sequence length="275" mass="29618">MQPYEETFESGLGGLFDSGPSAEWVVHSGATGTAETGPSGSRDVTSTYYAYIDASLAYPNKTGILQSPPIIPESDVSPMIIFYYHMYGIQSGSLYLEVNVGNGWIEEWSIVGSQGDQWNYVEVALNVVGEDGHARFDGGTHFLTSSTDGPMVVRQYESLFLEYGGLKFGVLQTGATATEELFTAVWKGTGTEAEEAMLRMPRIVQPGLVLQEVLEVVGPIHIMVGMPGMGAHTEGVGEMVVDTPVQAVLETLEVDLVVAVGVTNMDQVVLVVCFY</sequence>
<dbReference type="Gene3D" id="2.60.120.200">
    <property type="match status" value="1"/>
</dbReference>
<dbReference type="Pfam" id="PF00629">
    <property type="entry name" value="MAM"/>
    <property type="match status" value="1"/>
</dbReference>
<organism evidence="2 3">
    <name type="scientific">Cymbomonas tetramitiformis</name>
    <dbReference type="NCBI Taxonomy" id="36881"/>
    <lineage>
        <taxon>Eukaryota</taxon>
        <taxon>Viridiplantae</taxon>
        <taxon>Chlorophyta</taxon>
        <taxon>Pyramimonadophyceae</taxon>
        <taxon>Pyramimonadales</taxon>
        <taxon>Pyramimonadaceae</taxon>
        <taxon>Cymbomonas</taxon>
    </lineage>
</organism>